<dbReference type="Gene3D" id="3.90.550.10">
    <property type="entry name" value="Spore Coat Polysaccharide Biosynthesis Protein SpsA, Chain A"/>
    <property type="match status" value="1"/>
</dbReference>
<evidence type="ECO:0000259" key="1">
    <source>
        <dbReference type="Pfam" id="PF00535"/>
    </source>
</evidence>
<dbReference type="PANTHER" id="PTHR22916:SF3">
    <property type="entry name" value="UDP-GLCNAC:BETAGAL BETA-1,3-N-ACETYLGLUCOSAMINYLTRANSFERASE-LIKE PROTEIN 1"/>
    <property type="match status" value="1"/>
</dbReference>
<feature type="domain" description="Glycosyltransferase 2-like" evidence="1">
    <location>
        <begin position="5"/>
        <end position="133"/>
    </location>
</feature>
<dbReference type="EMBL" id="CP014518">
    <property type="protein sequence ID" value="AMM33277.1"/>
    <property type="molecule type" value="Genomic_DNA"/>
</dbReference>
<protein>
    <submittedName>
        <fullName evidence="2">Glycosyl transferase family 2</fullName>
    </submittedName>
</protein>
<evidence type="ECO:0000313" key="3">
    <source>
        <dbReference type="Proteomes" id="UP000070134"/>
    </source>
</evidence>
<dbReference type="SUPFAM" id="SSF53448">
    <property type="entry name" value="Nucleotide-diphospho-sugar transferases"/>
    <property type="match status" value="1"/>
</dbReference>
<dbReference type="PANTHER" id="PTHR22916">
    <property type="entry name" value="GLYCOSYLTRANSFERASE"/>
    <property type="match status" value="1"/>
</dbReference>
<dbReference type="GO" id="GO:0016758">
    <property type="term" value="F:hexosyltransferase activity"/>
    <property type="evidence" value="ECO:0007669"/>
    <property type="project" value="UniProtKB-ARBA"/>
</dbReference>
<dbReference type="STRING" id="37927.SA2016_2610"/>
<dbReference type="Proteomes" id="UP000070134">
    <property type="component" value="Chromosome"/>
</dbReference>
<dbReference type="RefSeq" id="WP_066498725.1">
    <property type="nucleotide sequence ID" value="NZ_BJMO01000011.1"/>
</dbReference>
<dbReference type="Pfam" id="PF00535">
    <property type="entry name" value="Glycos_transf_2"/>
    <property type="match status" value="1"/>
</dbReference>
<reference evidence="2 3" key="1">
    <citation type="submission" date="2016-02" db="EMBL/GenBank/DDBJ databases">
        <title>Complete genome of Sinomonas atrocyanea KCTC 3377.</title>
        <authorList>
            <person name="Kim K.M."/>
        </authorList>
    </citation>
    <scope>NUCLEOTIDE SEQUENCE [LARGE SCALE GENOMIC DNA]</scope>
    <source>
        <strain evidence="2 3">KCTC 3377</strain>
    </source>
</reference>
<name>A0A127A261_9MICC</name>
<dbReference type="PATRIC" id="fig|37927.3.peg.2685"/>
<evidence type="ECO:0000313" key="2">
    <source>
        <dbReference type="EMBL" id="AMM33277.1"/>
    </source>
</evidence>
<proteinExistence type="predicted"/>
<sequence length="298" mass="33531">MTIDVMFPYYGDVAMMKAAVASVLSQEDEDFRLTIVDDGYPDETLPEYFANLVEGDPRVRYFRNEKNLGANGNYKKCLSLVEHDVVVVMGADDIMLPNYIGTVRKAFQNPDVAIVQPGVEVIDENGSVYEPLGDRVKGFLRRLAVGGSSEAIIEGEAIAESLITGDWLYFPSVAWRAEAILKHDFREQYNVVQDLALAMDIIMDGGKMLVTDTVCFQYRRHRESDSSVRALDGRRFAEERAFFDECAADFARLGWTRAARAARVHLTSRLNAVSLTPKVVQKRMWPGLKRLTVHALRP</sequence>
<dbReference type="InterPro" id="IPR029044">
    <property type="entry name" value="Nucleotide-diphossugar_trans"/>
</dbReference>
<dbReference type="AlphaFoldDB" id="A0A127A261"/>
<keyword evidence="3" id="KW-1185">Reference proteome</keyword>
<organism evidence="2 3">
    <name type="scientific">Sinomonas atrocyanea</name>
    <dbReference type="NCBI Taxonomy" id="37927"/>
    <lineage>
        <taxon>Bacteria</taxon>
        <taxon>Bacillati</taxon>
        <taxon>Actinomycetota</taxon>
        <taxon>Actinomycetes</taxon>
        <taxon>Micrococcales</taxon>
        <taxon>Micrococcaceae</taxon>
        <taxon>Sinomonas</taxon>
    </lineage>
</organism>
<dbReference type="InterPro" id="IPR001173">
    <property type="entry name" value="Glyco_trans_2-like"/>
</dbReference>
<gene>
    <name evidence="2" type="ORF">SA2016_2610</name>
</gene>
<dbReference type="KEGG" id="satk:SA2016_2610"/>
<accession>A0A127A261</accession>
<dbReference type="OrthoDB" id="3177103at2"/>
<keyword evidence="2" id="KW-0808">Transferase</keyword>